<reference evidence="2 4" key="2">
    <citation type="submission" date="2019-09" db="EMBL/GenBank/DDBJ databases">
        <authorList>
            <person name="Depoorter E."/>
        </authorList>
    </citation>
    <scope>NUCLEOTIDE SEQUENCE [LARGE SCALE GENOMIC DNA]</scope>
    <source>
        <strain evidence="2">LMG 24064</strain>
    </source>
</reference>
<name>A0A6H9TFY8_9BURK</name>
<dbReference type="Proteomes" id="UP000430232">
    <property type="component" value="Unassembled WGS sequence"/>
</dbReference>
<dbReference type="OrthoDB" id="8479847at2"/>
<dbReference type="Proteomes" id="UP000494222">
    <property type="component" value="Unassembled WGS sequence"/>
</dbReference>
<dbReference type="GeneID" id="99789398"/>
<organism evidence="1 3">
    <name type="scientific">Burkholderia latens</name>
    <dbReference type="NCBI Taxonomy" id="488446"/>
    <lineage>
        <taxon>Bacteria</taxon>
        <taxon>Pseudomonadati</taxon>
        <taxon>Pseudomonadota</taxon>
        <taxon>Betaproteobacteria</taxon>
        <taxon>Burkholderiales</taxon>
        <taxon>Burkholderiaceae</taxon>
        <taxon>Burkholderia</taxon>
        <taxon>Burkholderia cepacia complex</taxon>
    </lineage>
</organism>
<evidence type="ECO:0000313" key="2">
    <source>
        <dbReference type="EMBL" id="VWB47242.1"/>
    </source>
</evidence>
<dbReference type="AlphaFoldDB" id="A0A6H9TFY8"/>
<protein>
    <submittedName>
        <fullName evidence="1">Uncharacterized protein</fullName>
    </submittedName>
</protein>
<evidence type="ECO:0000313" key="4">
    <source>
        <dbReference type="Proteomes" id="UP000494222"/>
    </source>
</evidence>
<dbReference type="EMBL" id="CABVPL010000011">
    <property type="protein sequence ID" value="VWB47242.1"/>
    <property type="molecule type" value="Genomic_DNA"/>
</dbReference>
<gene>
    <name evidence="2" type="ORF">BLA24064_02131</name>
    <name evidence="1" type="ORF">F7R21_05515</name>
</gene>
<accession>A0A6H9TFY8</accession>
<keyword evidence="3" id="KW-1185">Reference proteome</keyword>
<reference evidence="1 3" key="1">
    <citation type="submission" date="2019-09" db="EMBL/GenBank/DDBJ databases">
        <title>Draft genome sequences of 48 bacterial type strains from the CCUG.</title>
        <authorList>
            <person name="Tunovic T."/>
            <person name="Pineiro-Iglesias B."/>
            <person name="Unosson C."/>
            <person name="Inganas E."/>
            <person name="Ohlen M."/>
            <person name="Cardew S."/>
            <person name="Jensie-Markopoulos S."/>
            <person name="Salva-Serra F."/>
            <person name="Jaen-Luchoro D."/>
            <person name="Karlsson R."/>
            <person name="Svensson-Stadler L."/>
            <person name="Chun J."/>
            <person name="Moore E."/>
        </authorList>
    </citation>
    <scope>NUCLEOTIDE SEQUENCE [LARGE SCALE GENOMIC DNA]</scope>
    <source>
        <strain evidence="1 3">CCUG 54555</strain>
    </source>
</reference>
<evidence type="ECO:0000313" key="3">
    <source>
        <dbReference type="Proteomes" id="UP000430232"/>
    </source>
</evidence>
<evidence type="ECO:0000313" key="1">
    <source>
        <dbReference type="EMBL" id="KAB0643842.1"/>
    </source>
</evidence>
<dbReference type="EMBL" id="VZOJ01000008">
    <property type="protein sequence ID" value="KAB0643842.1"/>
    <property type="molecule type" value="Genomic_DNA"/>
</dbReference>
<proteinExistence type="predicted"/>
<dbReference type="RefSeq" id="WP_151063311.1">
    <property type="nucleotide sequence ID" value="NZ_CABVPL010000011.1"/>
</dbReference>
<sequence length="279" mass="30737">MEALRELCSCSPCTTRIGAVQNILGKDVVRYGEAVAAMMAPDATQDTIRLYGCFAARKLLEAGCISVLCRLDPGRLLILREFQLKGDYPLGERHSASIDWKTDVISEKKAVWTDTISPDKFIRSLLGGHLAEVTWVHAIQSLSTLTDRIPNLSTSRWINDLVNQYEARRSAAPRRAEGHEDAETNGSSTQAELGVLAGFRTAAQQSFSTLSKGVHLEFVVDQDALFDLVTVRQSMLRAVKVLTQLAFTSHLIDSAFTTLNPEKAFDLVVAIEAEIERDA</sequence>